<dbReference type="EMBL" id="CP042239">
    <property type="protein sequence ID" value="QDX26216.1"/>
    <property type="molecule type" value="Genomic_DNA"/>
</dbReference>
<dbReference type="SUPFAM" id="SSF48452">
    <property type="entry name" value="TPR-like"/>
    <property type="match status" value="3"/>
</dbReference>
<dbReference type="PANTHER" id="PTHR46082:SF6">
    <property type="entry name" value="AAA+ ATPASE DOMAIN-CONTAINING PROTEIN-RELATED"/>
    <property type="match status" value="1"/>
</dbReference>
<protein>
    <submittedName>
        <fullName evidence="3">Tetratricopeptide repeat protein</fullName>
    </submittedName>
</protein>
<evidence type="ECO:0000256" key="2">
    <source>
        <dbReference type="SAM" id="SignalP"/>
    </source>
</evidence>
<dbReference type="SMART" id="SM00028">
    <property type="entry name" value="TPR"/>
    <property type="match status" value="5"/>
</dbReference>
<accession>A0A518RFK7</accession>
<feature type="chain" id="PRO_5021757964" evidence="2">
    <location>
        <begin position="34"/>
        <end position="372"/>
    </location>
</feature>
<reference evidence="3 4" key="1">
    <citation type="submission" date="2019-07" db="EMBL/GenBank/DDBJ databases">
        <title>Sphingomonas alkalisoli sp. nov., isolated from rhizosphere soil of Suaedae salsa.</title>
        <authorList>
            <person name="Zhang H."/>
            <person name="Xu L."/>
            <person name="Zhang J.-X."/>
            <person name="Sun J.-Q."/>
        </authorList>
    </citation>
    <scope>NUCLEOTIDE SEQUENCE [LARGE SCALE GENOMIC DNA]</scope>
    <source>
        <strain evidence="3 4">XS-10</strain>
    </source>
</reference>
<evidence type="ECO:0000313" key="4">
    <source>
        <dbReference type="Proteomes" id="UP000318055"/>
    </source>
</evidence>
<keyword evidence="4" id="KW-1185">Reference proteome</keyword>
<dbReference type="Pfam" id="PF13424">
    <property type="entry name" value="TPR_12"/>
    <property type="match status" value="1"/>
</dbReference>
<dbReference type="InterPro" id="IPR019734">
    <property type="entry name" value="TPR_rpt"/>
</dbReference>
<evidence type="ECO:0000313" key="3">
    <source>
        <dbReference type="EMBL" id="QDX26216.1"/>
    </source>
</evidence>
<keyword evidence="2" id="KW-0732">Signal</keyword>
<sequence>MKAWPGKGSNRMQLFRYPVAMAVLALSATAAQAQVQVEMRNPSDGFTAAFEAGDLRKALPLIEPDAKACIAAAGGIAAENEKLWPCTLLMAYYGSALAEGGRSIEAVGVSRRAVELAADFGTDSELSLVANFFFGLTLERQGRNAEAEEPFRIALEGAEKLLADDPALAAYVARRGNNLVMIGRFAEGLVLAERAIAIAGDTVDGNFFRLTAANALIALGRLGEAEATLRTGISRLNALAGAASPEVTALQQSLALCLEKSNRTDEAIALWRQTLAARRAQGGPDISDSLTGLGVALIRAGDMREAETALREALAIRLRYYGETSNLTGLAYSNLGLVLLETGQVDEAANMFGRAMNVLNASGAPVLTNWSR</sequence>
<evidence type="ECO:0000256" key="1">
    <source>
        <dbReference type="PROSITE-ProRule" id="PRU00339"/>
    </source>
</evidence>
<dbReference type="InterPro" id="IPR011717">
    <property type="entry name" value="TPR-4"/>
</dbReference>
<organism evidence="3 4">
    <name type="scientific">Sphingomonas suaedae</name>
    <dbReference type="NCBI Taxonomy" id="2599297"/>
    <lineage>
        <taxon>Bacteria</taxon>
        <taxon>Pseudomonadati</taxon>
        <taxon>Pseudomonadota</taxon>
        <taxon>Alphaproteobacteria</taxon>
        <taxon>Sphingomonadales</taxon>
        <taxon>Sphingomonadaceae</taxon>
        <taxon>Sphingomonas</taxon>
    </lineage>
</organism>
<name>A0A518RFK7_9SPHN</name>
<dbReference type="PANTHER" id="PTHR46082">
    <property type="entry name" value="ATP/GTP-BINDING PROTEIN-RELATED"/>
    <property type="match status" value="1"/>
</dbReference>
<keyword evidence="1" id="KW-0802">TPR repeat</keyword>
<dbReference type="Pfam" id="PF07721">
    <property type="entry name" value="TPR_4"/>
    <property type="match status" value="1"/>
</dbReference>
<dbReference type="KEGG" id="ssua:FPZ54_09410"/>
<dbReference type="OrthoDB" id="6193797at2"/>
<proteinExistence type="predicted"/>
<feature type="signal peptide" evidence="2">
    <location>
        <begin position="1"/>
        <end position="33"/>
    </location>
</feature>
<dbReference type="PROSITE" id="PS50005">
    <property type="entry name" value="TPR"/>
    <property type="match status" value="1"/>
</dbReference>
<dbReference type="InterPro" id="IPR011990">
    <property type="entry name" value="TPR-like_helical_dom_sf"/>
</dbReference>
<dbReference type="Gene3D" id="1.25.40.10">
    <property type="entry name" value="Tetratricopeptide repeat domain"/>
    <property type="match status" value="2"/>
</dbReference>
<gene>
    <name evidence="3" type="ORF">FPZ54_09410</name>
</gene>
<dbReference type="InterPro" id="IPR053137">
    <property type="entry name" value="NLR-like"/>
</dbReference>
<dbReference type="Proteomes" id="UP000318055">
    <property type="component" value="Chromosome"/>
</dbReference>
<dbReference type="GO" id="GO:0042802">
    <property type="term" value="F:identical protein binding"/>
    <property type="evidence" value="ECO:0007669"/>
    <property type="project" value="InterPro"/>
</dbReference>
<dbReference type="AlphaFoldDB" id="A0A518RFK7"/>
<feature type="repeat" description="TPR" evidence="1">
    <location>
        <begin position="329"/>
        <end position="362"/>
    </location>
</feature>